<reference evidence="5" key="1">
    <citation type="journal article" date="2021" name="Science">
        <title>Hunting the eagle killer: A cyanobacterial neurotoxin causes vacuolar myelinopathy.</title>
        <authorList>
            <person name="Breinlinger S."/>
            <person name="Phillips T.J."/>
            <person name="Haram B.N."/>
            <person name="Mares J."/>
            <person name="Martinez Yerena J.A."/>
            <person name="Hrouzek P."/>
            <person name="Sobotka R."/>
            <person name="Henderson W.M."/>
            <person name="Schmieder P."/>
            <person name="Williams S.M."/>
            <person name="Lauderdale J.D."/>
            <person name="Wilde H.D."/>
            <person name="Gerrin W."/>
            <person name="Kust A."/>
            <person name="Washington J.W."/>
            <person name="Wagner C."/>
            <person name="Geier B."/>
            <person name="Liebeke M."/>
            <person name="Enke H."/>
            <person name="Niedermeyer T.H.J."/>
            <person name="Wilde S.B."/>
        </authorList>
    </citation>
    <scope>NUCLEOTIDE SEQUENCE [LARGE SCALE GENOMIC DNA]</scope>
    <source>
        <strain evidence="5">Thurmond2011</strain>
    </source>
</reference>
<dbReference type="SMART" id="SM00116">
    <property type="entry name" value="CBS"/>
    <property type="match status" value="2"/>
</dbReference>
<dbReference type="CDD" id="cd04630">
    <property type="entry name" value="CBS_pair_bac"/>
    <property type="match status" value="1"/>
</dbReference>
<keyword evidence="1 2" id="KW-0129">CBS domain</keyword>
<feature type="domain" description="CBS" evidence="3">
    <location>
        <begin position="7"/>
        <end position="65"/>
    </location>
</feature>
<dbReference type="InterPro" id="IPR051257">
    <property type="entry name" value="Diverse_CBS-Domain"/>
</dbReference>
<proteinExistence type="predicted"/>
<dbReference type="SUPFAM" id="SSF54631">
    <property type="entry name" value="CBS-domain pair"/>
    <property type="match status" value="1"/>
</dbReference>
<dbReference type="InterPro" id="IPR003823">
    <property type="entry name" value="CP12_dom"/>
</dbReference>
<dbReference type="RefSeq" id="WP_208345209.1">
    <property type="nucleotide sequence ID" value="NZ_CAWQFN010000611.1"/>
</dbReference>
<gene>
    <name evidence="4" type="ORF">G7B40_035680</name>
</gene>
<dbReference type="Pfam" id="PF02672">
    <property type="entry name" value="CP12"/>
    <property type="match status" value="1"/>
</dbReference>
<evidence type="ECO:0000256" key="1">
    <source>
        <dbReference type="ARBA" id="ARBA00023122"/>
    </source>
</evidence>
<dbReference type="InterPro" id="IPR046342">
    <property type="entry name" value="CBS_dom_sf"/>
</dbReference>
<evidence type="ECO:0000313" key="4">
    <source>
        <dbReference type="EMBL" id="MDR9899859.1"/>
    </source>
</evidence>
<dbReference type="EMBL" id="JAALHA020000028">
    <property type="protein sequence ID" value="MDR9899859.1"/>
    <property type="molecule type" value="Genomic_DNA"/>
</dbReference>
<feature type="domain" description="CBS" evidence="3">
    <location>
        <begin position="74"/>
        <end position="130"/>
    </location>
</feature>
<evidence type="ECO:0000256" key="2">
    <source>
        <dbReference type="PROSITE-ProRule" id="PRU00703"/>
    </source>
</evidence>
<dbReference type="PANTHER" id="PTHR43080">
    <property type="entry name" value="CBS DOMAIN-CONTAINING PROTEIN CBSX3, MITOCHONDRIAL"/>
    <property type="match status" value="1"/>
</dbReference>
<dbReference type="PANTHER" id="PTHR43080:SF2">
    <property type="entry name" value="CBS DOMAIN-CONTAINING PROTEIN"/>
    <property type="match status" value="1"/>
</dbReference>
<keyword evidence="5" id="KW-1185">Reference proteome</keyword>
<accession>A0AAP5IG54</accession>
<evidence type="ECO:0000313" key="5">
    <source>
        <dbReference type="Proteomes" id="UP000667802"/>
    </source>
</evidence>
<evidence type="ECO:0000259" key="3">
    <source>
        <dbReference type="PROSITE" id="PS51371"/>
    </source>
</evidence>
<dbReference type="Pfam" id="PF00571">
    <property type="entry name" value="CBS"/>
    <property type="match status" value="2"/>
</dbReference>
<dbReference type="Proteomes" id="UP000667802">
    <property type="component" value="Unassembled WGS sequence"/>
</dbReference>
<dbReference type="PROSITE" id="PS51371">
    <property type="entry name" value="CBS"/>
    <property type="match status" value="2"/>
</dbReference>
<protein>
    <submittedName>
        <fullName evidence="4">CBS domain-containing protein</fullName>
    </submittedName>
</protein>
<dbReference type="SMART" id="SM01093">
    <property type="entry name" value="CP12"/>
    <property type="match status" value="1"/>
</dbReference>
<organism evidence="4 5">
    <name type="scientific">Aetokthonos hydrillicola Thurmond2011</name>
    <dbReference type="NCBI Taxonomy" id="2712845"/>
    <lineage>
        <taxon>Bacteria</taxon>
        <taxon>Bacillati</taxon>
        <taxon>Cyanobacteriota</taxon>
        <taxon>Cyanophyceae</taxon>
        <taxon>Nostocales</taxon>
        <taxon>Hapalosiphonaceae</taxon>
        <taxon>Aetokthonos</taxon>
    </lineage>
</organism>
<dbReference type="InterPro" id="IPR000644">
    <property type="entry name" value="CBS_dom"/>
</dbReference>
<dbReference type="AlphaFoldDB" id="A0AAP5IG54"/>
<dbReference type="Gene3D" id="3.10.580.10">
    <property type="entry name" value="CBS-domain"/>
    <property type="match status" value="1"/>
</dbReference>
<comment type="caution">
    <text evidence="4">The sequence shown here is derived from an EMBL/GenBank/DDBJ whole genome shotgun (WGS) entry which is preliminary data.</text>
</comment>
<sequence>MKAKHIMTQDVATIRGSATVTEAVKLMRLKQLRALIVEPRHDGDAYGIITETDIVSKVVAYGQDPKQTHVYEIMSKPCIVVNPDLDIEYVARLFANTGVWRAPVIQGQLLGIISVTDIINKGDFLETSKLSFLQKELHKAITNARTIATNYGEDSKRATEAWDFVDELQAEACFYGAPKPERSARERFSEAAQPVATK</sequence>
<name>A0AAP5IG54_9CYAN</name>